<accession>A0A382A902</accession>
<evidence type="ECO:0000256" key="1">
    <source>
        <dbReference type="ARBA" id="ARBA00001928"/>
    </source>
</evidence>
<dbReference type="GO" id="GO:0005829">
    <property type="term" value="C:cytosol"/>
    <property type="evidence" value="ECO:0007669"/>
    <property type="project" value="TreeGrafter"/>
</dbReference>
<evidence type="ECO:0000256" key="7">
    <source>
        <dbReference type="ARBA" id="ARBA00023270"/>
    </source>
</evidence>
<keyword evidence="8" id="KW-0670">Pyruvate</keyword>
<dbReference type="SUPFAM" id="SSF56276">
    <property type="entry name" value="S-adenosylmethionine decarboxylase"/>
    <property type="match status" value="1"/>
</dbReference>
<dbReference type="AlphaFoldDB" id="A0A382A902"/>
<evidence type="ECO:0000256" key="2">
    <source>
        <dbReference type="ARBA" id="ARBA00022793"/>
    </source>
</evidence>
<evidence type="ECO:0000256" key="6">
    <source>
        <dbReference type="ARBA" id="ARBA00023239"/>
    </source>
</evidence>
<keyword evidence="3" id="KW-0068">Autocatalytic cleavage</keyword>
<evidence type="ECO:0008006" key="10">
    <source>
        <dbReference type="Google" id="ProtNLM"/>
    </source>
</evidence>
<dbReference type="GO" id="GO:0008295">
    <property type="term" value="P:spermidine biosynthetic process"/>
    <property type="evidence" value="ECO:0007669"/>
    <property type="project" value="InterPro"/>
</dbReference>
<dbReference type="PANTHER" id="PTHR33866:SF2">
    <property type="entry name" value="S-ADENOSYLMETHIONINE DECARBOXYLASE PROENZYME"/>
    <property type="match status" value="1"/>
</dbReference>
<protein>
    <recommendedName>
        <fullName evidence="10">S-adenosylmethionine decarboxylase proenzyme</fullName>
    </recommendedName>
</protein>
<keyword evidence="2" id="KW-0210">Decarboxylase</keyword>
<reference evidence="9" key="1">
    <citation type="submission" date="2018-05" db="EMBL/GenBank/DDBJ databases">
        <authorList>
            <person name="Lanie J.A."/>
            <person name="Ng W.-L."/>
            <person name="Kazmierczak K.M."/>
            <person name="Andrzejewski T.M."/>
            <person name="Davidsen T.M."/>
            <person name="Wayne K.J."/>
            <person name="Tettelin H."/>
            <person name="Glass J.I."/>
            <person name="Rusch D."/>
            <person name="Podicherti R."/>
            <person name="Tsui H.-C.T."/>
            <person name="Winkler M.E."/>
        </authorList>
    </citation>
    <scope>NUCLEOTIDE SEQUENCE</scope>
</reference>
<keyword evidence="7" id="KW-0704">Schiff base</keyword>
<dbReference type="InterPro" id="IPR016067">
    <property type="entry name" value="S-AdoMet_deCO2ase_core"/>
</dbReference>
<proteinExistence type="predicted"/>
<keyword evidence="6" id="KW-0456">Lyase</keyword>
<keyword evidence="4" id="KW-0620">Polyamine biosynthesis</keyword>
<evidence type="ECO:0000256" key="5">
    <source>
        <dbReference type="ARBA" id="ARBA00023145"/>
    </source>
</evidence>
<gene>
    <name evidence="9" type="ORF">METZ01_LOCUS150738</name>
</gene>
<dbReference type="InterPro" id="IPR003826">
    <property type="entry name" value="AdoMetDC_fam_prok"/>
</dbReference>
<dbReference type="Gene3D" id="3.60.90.10">
    <property type="entry name" value="S-adenosylmethionine decarboxylase"/>
    <property type="match status" value="1"/>
</dbReference>
<name>A0A382A902_9ZZZZ</name>
<evidence type="ECO:0000256" key="3">
    <source>
        <dbReference type="ARBA" id="ARBA00022813"/>
    </source>
</evidence>
<dbReference type="EMBL" id="UINC01024382">
    <property type="protein sequence ID" value="SVA97884.1"/>
    <property type="molecule type" value="Genomic_DNA"/>
</dbReference>
<sequence>MTQEHKHLIVRADIGWCPKEEDLNKISDWIRGLIKKIDMKLLAGPYTTYVNEQGNKGMTAVAIIETSHIALHIWDEVNPGLMQLDVYSCADFNPQEIFDKVNNLFKTIKIEYKFLDREKELVEVSL</sequence>
<keyword evidence="5" id="KW-0865">Zymogen</keyword>
<dbReference type="PANTHER" id="PTHR33866">
    <property type="entry name" value="S-ADENOSYLMETHIONINE DECARBOXYLASE PROENZYME"/>
    <property type="match status" value="1"/>
</dbReference>
<evidence type="ECO:0000256" key="8">
    <source>
        <dbReference type="ARBA" id="ARBA00023317"/>
    </source>
</evidence>
<evidence type="ECO:0000313" key="9">
    <source>
        <dbReference type="EMBL" id="SVA97884.1"/>
    </source>
</evidence>
<organism evidence="9">
    <name type="scientific">marine metagenome</name>
    <dbReference type="NCBI Taxonomy" id="408172"/>
    <lineage>
        <taxon>unclassified sequences</taxon>
        <taxon>metagenomes</taxon>
        <taxon>ecological metagenomes</taxon>
    </lineage>
</organism>
<dbReference type="GO" id="GO:0004014">
    <property type="term" value="F:adenosylmethionine decarboxylase activity"/>
    <property type="evidence" value="ECO:0007669"/>
    <property type="project" value="InterPro"/>
</dbReference>
<comment type="cofactor">
    <cofactor evidence="1">
        <name>pyruvate</name>
        <dbReference type="ChEBI" id="CHEBI:15361"/>
    </cofactor>
</comment>
<dbReference type="Pfam" id="PF02675">
    <property type="entry name" value="AdoMet_dc"/>
    <property type="match status" value="1"/>
</dbReference>
<evidence type="ECO:0000256" key="4">
    <source>
        <dbReference type="ARBA" id="ARBA00023115"/>
    </source>
</evidence>